<keyword evidence="3" id="KW-1185">Reference proteome</keyword>
<gene>
    <name evidence="2" type="ORF">KSX_92690</name>
</gene>
<evidence type="ECO:0000313" key="2">
    <source>
        <dbReference type="EMBL" id="GHO51106.1"/>
    </source>
</evidence>
<dbReference type="Proteomes" id="UP000612362">
    <property type="component" value="Unassembled WGS sequence"/>
</dbReference>
<feature type="domain" description="DUF5666" evidence="1">
    <location>
        <begin position="63"/>
        <end position="126"/>
    </location>
</feature>
<comment type="caution">
    <text evidence="2">The sequence shown here is derived from an EMBL/GenBank/DDBJ whole genome shotgun (WGS) entry which is preliminary data.</text>
</comment>
<evidence type="ECO:0000259" key="1">
    <source>
        <dbReference type="Pfam" id="PF18914"/>
    </source>
</evidence>
<proteinExistence type="predicted"/>
<evidence type="ECO:0000313" key="3">
    <source>
        <dbReference type="Proteomes" id="UP000612362"/>
    </source>
</evidence>
<dbReference type="AlphaFoldDB" id="A0A8J3IBT8"/>
<organism evidence="2 3">
    <name type="scientific">Ktedonospora formicarum</name>
    <dbReference type="NCBI Taxonomy" id="2778364"/>
    <lineage>
        <taxon>Bacteria</taxon>
        <taxon>Bacillati</taxon>
        <taxon>Chloroflexota</taxon>
        <taxon>Ktedonobacteria</taxon>
        <taxon>Ktedonobacterales</taxon>
        <taxon>Ktedonobacteraceae</taxon>
        <taxon>Ktedonospora</taxon>
    </lineage>
</organism>
<dbReference type="Pfam" id="PF18914">
    <property type="entry name" value="DUF5666"/>
    <property type="match status" value="2"/>
</dbReference>
<accession>A0A8J3IBT8</accession>
<feature type="domain" description="DUF5666" evidence="1">
    <location>
        <begin position="137"/>
        <end position="208"/>
    </location>
</feature>
<reference evidence="2" key="1">
    <citation type="submission" date="2020-10" db="EMBL/GenBank/DDBJ databases">
        <title>Taxonomic study of unclassified bacteria belonging to the class Ktedonobacteria.</title>
        <authorList>
            <person name="Yabe S."/>
            <person name="Wang C.M."/>
            <person name="Zheng Y."/>
            <person name="Sakai Y."/>
            <person name="Cavaletti L."/>
            <person name="Monciardini P."/>
            <person name="Donadio S."/>
        </authorList>
    </citation>
    <scope>NUCLEOTIDE SEQUENCE</scope>
    <source>
        <strain evidence="2">SOSP1-1</strain>
    </source>
</reference>
<sequence>MFRQKPSGKKILFLTSMLALMGAVFLMGGITMSSASANSLNKTPPKEKPPCSQSCNLTKGLATITNVNGNTIQAKLMGTEQKDNQVTLLTTAKTTYDPDRSIVAVGKSIVFAGTINHDGSITAQLITSYDPSATDVTGTIVKIDGSTITLQTKDTQSIVHLTNSTIFLKLDFKDKKKLPATLSDLKVGMTVTAHCTVHGNGSLTAQSVVIVPANSEVK</sequence>
<dbReference type="RefSeq" id="WP_220200051.1">
    <property type="nucleotide sequence ID" value="NZ_BNJF01000010.1"/>
</dbReference>
<protein>
    <recommendedName>
        <fullName evidence="1">DUF5666 domain-containing protein</fullName>
    </recommendedName>
</protein>
<name>A0A8J3IBT8_9CHLR</name>
<dbReference type="EMBL" id="BNJF01000010">
    <property type="protein sequence ID" value="GHO51106.1"/>
    <property type="molecule type" value="Genomic_DNA"/>
</dbReference>
<dbReference type="InterPro" id="IPR043724">
    <property type="entry name" value="DUF5666"/>
</dbReference>